<keyword evidence="8" id="KW-1185">Reference proteome</keyword>
<evidence type="ECO:0000256" key="2">
    <source>
        <dbReference type="ARBA" id="ARBA00022475"/>
    </source>
</evidence>
<evidence type="ECO:0000256" key="4">
    <source>
        <dbReference type="ARBA" id="ARBA00023170"/>
    </source>
</evidence>
<evidence type="ECO:0000313" key="7">
    <source>
        <dbReference type="EMBL" id="CAL4160225.1"/>
    </source>
</evidence>
<evidence type="ECO:0000313" key="8">
    <source>
        <dbReference type="Proteomes" id="UP001497623"/>
    </source>
</evidence>
<dbReference type="SUPFAM" id="SSF81321">
    <property type="entry name" value="Family A G protein-coupled receptor-like"/>
    <property type="match status" value="1"/>
</dbReference>
<feature type="transmembrane region" description="Helical" evidence="6">
    <location>
        <begin position="113"/>
        <end position="135"/>
    </location>
</feature>
<dbReference type="PANTHER" id="PTHR24228:SF59">
    <property type="entry name" value="NEUROPEPTIDE RECEPTOR 15"/>
    <property type="match status" value="1"/>
</dbReference>
<keyword evidence="4" id="KW-0675">Receptor</keyword>
<dbReference type="Gene3D" id="1.20.1070.10">
    <property type="entry name" value="Rhodopsin 7-helix transmembrane proteins"/>
    <property type="match status" value="1"/>
</dbReference>
<organism evidence="7 8">
    <name type="scientific">Meganyctiphanes norvegica</name>
    <name type="common">Northern krill</name>
    <name type="synonym">Thysanopoda norvegica</name>
    <dbReference type="NCBI Taxonomy" id="48144"/>
    <lineage>
        <taxon>Eukaryota</taxon>
        <taxon>Metazoa</taxon>
        <taxon>Ecdysozoa</taxon>
        <taxon>Arthropoda</taxon>
        <taxon>Crustacea</taxon>
        <taxon>Multicrustacea</taxon>
        <taxon>Malacostraca</taxon>
        <taxon>Eumalacostraca</taxon>
        <taxon>Eucarida</taxon>
        <taxon>Euphausiacea</taxon>
        <taxon>Euphausiidae</taxon>
        <taxon>Meganyctiphanes</taxon>
    </lineage>
</organism>
<comment type="caution">
    <text evidence="7">The sequence shown here is derived from an EMBL/GenBank/DDBJ whole genome shotgun (WGS) entry which is preliminary data.</text>
</comment>
<gene>
    <name evidence="7" type="ORF">MNOR_LOCUS32397</name>
</gene>
<comment type="subcellular location">
    <subcellularLocation>
        <location evidence="1">Cell membrane</location>
        <topology evidence="1">Multi-pass membrane protein</topology>
    </subcellularLocation>
</comment>
<evidence type="ECO:0000256" key="1">
    <source>
        <dbReference type="ARBA" id="ARBA00004651"/>
    </source>
</evidence>
<evidence type="ECO:0000256" key="5">
    <source>
        <dbReference type="ARBA" id="ARBA00023224"/>
    </source>
</evidence>
<sequence>VKQSGNAIRTINDKDPELNANDFYNRNSLRNSRRKSSTGSFKKIKRKLSESGVSRIFSRQHSTSSVNKAMLRRDAKVGRTIFVIFLVIIICSIPVVCAHIAEAKAGKVENKSQFLLLHVLYWLQFCINVFVYVIFNQQYRNAYIECLALIDPSWNNYLNKKLCWEREENQKKEKPSRTNSIRKTSDVTITMFENEKDEFLPEKKEKLAAVLESQSRENLNL</sequence>
<dbReference type="GO" id="GO:0004930">
    <property type="term" value="F:G protein-coupled receptor activity"/>
    <property type="evidence" value="ECO:0007669"/>
    <property type="project" value="UniProtKB-KW"/>
</dbReference>
<dbReference type="GO" id="GO:0005886">
    <property type="term" value="C:plasma membrane"/>
    <property type="evidence" value="ECO:0007669"/>
    <property type="project" value="UniProtKB-SubCell"/>
</dbReference>
<keyword evidence="2" id="KW-1003">Cell membrane</keyword>
<proteinExistence type="predicted"/>
<dbReference type="Proteomes" id="UP001497623">
    <property type="component" value="Unassembled WGS sequence"/>
</dbReference>
<keyword evidence="5" id="KW-0807">Transducer</keyword>
<accession>A0AAV2S4Z8</accession>
<reference evidence="7 8" key="1">
    <citation type="submission" date="2024-05" db="EMBL/GenBank/DDBJ databases">
        <authorList>
            <person name="Wallberg A."/>
        </authorList>
    </citation>
    <scope>NUCLEOTIDE SEQUENCE [LARGE SCALE GENOMIC DNA]</scope>
</reference>
<dbReference type="EMBL" id="CAXKWB010043993">
    <property type="protein sequence ID" value="CAL4160225.1"/>
    <property type="molecule type" value="Genomic_DNA"/>
</dbReference>
<evidence type="ECO:0000256" key="6">
    <source>
        <dbReference type="SAM" id="Phobius"/>
    </source>
</evidence>
<feature type="non-terminal residue" evidence="7">
    <location>
        <position position="1"/>
    </location>
</feature>
<keyword evidence="6" id="KW-0812">Transmembrane</keyword>
<keyword evidence="6" id="KW-0472">Membrane</keyword>
<dbReference type="PANTHER" id="PTHR24228">
    <property type="entry name" value="B2 BRADYKININ RECEPTOR/ANGIOTENSIN II RECEPTOR"/>
    <property type="match status" value="1"/>
</dbReference>
<protein>
    <submittedName>
        <fullName evidence="7">Uncharacterized protein</fullName>
    </submittedName>
</protein>
<dbReference type="AlphaFoldDB" id="A0AAV2S4Z8"/>
<keyword evidence="3" id="KW-0297">G-protein coupled receptor</keyword>
<name>A0AAV2S4Z8_MEGNR</name>
<feature type="transmembrane region" description="Helical" evidence="6">
    <location>
        <begin position="80"/>
        <end position="101"/>
    </location>
</feature>
<evidence type="ECO:0000256" key="3">
    <source>
        <dbReference type="ARBA" id="ARBA00023040"/>
    </source>
</evidence>
<keyword evidence="6" id="KW-1133">Transmembrane helix</keyword>